<proteinExistence type="inferred from homology"/>
<gene>
    <name evidence="4" type="ORF">FLL46_20015</name>
</gene>
<dbReference type="SUPFAM" id="SSF55961">
    <property type="entry name" value="Bet v1-like"/>
    <property type="match status" value="1"/>
</dbReference>
<accession>A0A545U7R7</accession>
<sequence length="201" mass="22768">MRSSISWRSLSPGKATMSEARVVHEQRLNLIVRRIIPASAERLFDAWTQPELLTQWWGPENVECPDAEVDLKVGGNYRIANQMDDGNLLWIYGQFETIERPHKLVYTWCIADERSNNKKNNSEASSETSNETVHSDGLEHSESKAKAERVTVHFKPLVQSTEVIVIHEQIATNAIKESHTIGWNGCLDGLANFTKAVIKKQ</sequence>
<protein>
    <submittedName>
        <fullName evidence="4">SRPBCC domain-containing protein</fullName>
    </submittedName>
</protein>
<comment type="similarity">
    <text evidence="1">Belongs to the AHA1 family.</text>
</comment>
<feature type="domain" description="Activator of Hsp90 ATPase homologue 1/2-like C-terminal" evidence="3">
    <location>
        <begin position="38"/>
        <end position="192"/>
    </location>
</feature>
<dbReference type="Proteomes" id="UP000315439">
    <property type="component" value="Unassembled WGS sequence"/>
</dbReference>
<evidence type="ECO:0000313" key="4">
    <source>
        <dbReference type="EMBL" id="TQV85453.1"/>
    </source>
</evidence>
<dbReference type="Pfam" id="PF08327">
    <property type="entry name" value="AHSA1"/>
    <property type="match status" value="1"/>
</dbReference>
<reference evidence="4 5" key="1">
    <citation type="submission" date="2019-07" db="EMBL/GenBank/DDBJ databases">
        <title>Draft genome for Aliikangiella sp. M105.</title>
        <authorList>
            <person name="Wang G."/>
        </authorList>
    </citation>
    <scope>NUCLEOTIDE SEQUENCE [LARGE SCALE GENOMIC DNA]</scope>
    <source>
        <strain evidence="4 5">M105</strain>
    </source>
</reference>
<keyword evidence="5" id="KW-1185">Reference proteome</keyword>
<dbReference type="AlphaFoldDB" id="A0A545U7R7"/>
<evidence type="ECO:0000256" key="2">
    <source>
        <dbReference type="SAM" id="MobiDB-lite"/>
    </source>
</evidence>
<evidence type="ECO:0000256" key="1">
    <source>
        <dbReference type="ARBA" id="ARBA00006817"/>
    </source>
</evidence>
<organism evidence="4 5">
    <name type="scientific">Aliikangiella coralliicola</name>
    <dbReference type="NCBI Taxonomy" id="2592383"/>
    <lineage>
        <taxon>Bacteria</taxon>
        <taxon>Pseudomonadati</taxon>
        <taxon>Pseudomonadota</taxon>
        <taxon>Gammaproteobacteria</taxon>
        <taxon>Oceanospirillales</taxon>
        <taxon>Pleioneaceae</taxon>
        <taxon>Aliikangiella</taxon>
    </lineage>
</organism>
<feature type="compositionally biased region" description="Basic and acidic residues" evidence="2">
    <location>
        <begin position="133"/>
        <end position="145"/>
    </location>
</feature>
<evidence type="ECO:0000313" key="5">
    <source>
        <dbReference type="Proteomes" id="UP000315439"/>
    </source>
</evidence>
<dbReference type="InterPro" id="IPR023393">
    <property type="entry name" value="START-like_dom_sf"/>
</dbReference>
<dbReference type="InterPro" id="IPR013538">
    <property type="entry name" value="ASHA1/2-like_C"/>
</dbReference>
<dbReference type="EMBL" id="VIKS01000012">
    <property type="protein sequence ID" value="TQV85453.1"/>
    <property type="molecule type" value="Genomic_DNA"/>
</dbReference>
<comment type="caution">
    <text evidence="4">The sequence shown here is derived from an EMBL/GenBank/DDBJ whole genome shotgun (WGS) entry which is preliminary data.</text>
</comment>
<evidence type="ECO:0000259" key="3">
    <source>
        <dbReference type="Pfam" id="PF08327"/>
    </source>
</evidence>
<name>A0A545U7R7_9GAMM</name>
<feature type="region of interest" description="Disordered" evidence="2">
    <location>
        <begin position="117"/>
        <end position="145"/>
    </location>
</feature>
<feature type="compositionally biased region" description="Low complexity" evidence="2">
    <location>
        <begin position="118"/>
        <end position="132"/>
    </location>
</feature>
<dbReference type="CDD" id="cd07814">
    <property type="entry name" value="SRPBCC_CalC_Aha1-like"/>
    <property type="match status" value="1"/>
</dbReference>
<dbReference type="Gene3D" id="3.30.530.20">
    <property type="match status" value="1"/>
</dbReference>
<dbReference type="OrthoDB" id="9805228at2"/>